<evidence type="ECO:0000256" key="2">
    <source>
        <dbReference type="ARBA" id="ARBA00023315"/>
    </source>
</evidence>
<dbReference type="InterPro" id="IPR006464">
    <property type="entry name" value="AcTrfase_RimI/Ard1"/>
</dbReference>
<dbReference type="InterPro" id="IPR050832">
    <property type="entry name" value="Bact_Acetyltransf"/>
</dbReference>
<evidence type="ECO:0000313" key="4">
    <source>
        <dbReference type="EMBL" id="MBM7471387.1"/>
    </source>
</evidence>
<evidence type="ECO:0000259" key="3">
    <source>
        <dbReference type="PROSITE" id="PS51186"/>
    </source>
</evidence>
<dbReference type="InterPro" id="IPR016181">
    <property type="entry name" value="Acyl_CoA_acyltransferase"/>
</dbReference>
<feature type="domain" description="N-acetyltransferase" evidence="3">
    <location>
        <begin position="3"/>
        <end position="152"/>
    </location>
</feature>
<comment type="caution">
    <text evidence="4">The sequence shown here is derived from an EMBL/GenBank/DDBJ whole genome shotgun (WGS) entry which is preliminary data.</text>
</comment>
<dbReference type="CDD" id="cd04301">
    <property type="entry name" value="NAT_SF"/>
    <property type="match status" value="1"/>
</dbReference>
<dbReference type="PROSITE" id="PS51186">
    <property type="entry name" value="GNAT"/>
    <property type="match status" value="1"/>
</dbReference>
<keyword evidence="1" id="KW-0808">Transferase</keyword>
<dbReference type="PANTHER" id="PTHR43877">
    <property type="entry name" value="AMINOALKYLPHOSPHONATE N-ACETYLTRANSFERASE-RELATED-RELATED"/>
    <property type="match status" value="1"/>
</dbReference>
<evidence type="ECO:0000256" key="1">
    <source>
        <dbReference type="ARBA" id="ARBA00022679"/>
    </source>
</evidence>
<name>A0ABS2L2R2_9MICO</name>
<dbReference type="InterPro" id="IPR000182">
    <property type="entry name" value="GNAT_dom"/>
</dbReference>
<keyword evidence="5" id="KW-1185">Reference proteome</keyword>
<reference evidence="4 5" key="1">
    <citation type="submission" date="2021-01" db="EMBL/GenBank/DDBJ databases">
        <title>Sequencing the genomes of 1000 actinobacteria strains.</title>
        <authorList>
            <person name="Klenk H.-P."/>
        </authorList>
    </citation>
    <scope>NUCLEOTIDE SEQUENCE [LARGE SCALE GENOMIC DNA]</scope>
    <source>
        <strain evidence="4 5">DSM 13057</strain>
    </source>
</reference>
<protein>
    <submittedName>
        <fullName evidence="4">Ribosomal-protein-alanine acetyltransferase</fullName>
    </submittedName>
</protein>
<dbReference type="SUPFAM" id="SSF55729">
    <property type="entry name" value="Acyl-CoA N-acyltransferases (Nat)"/>
    <property type="match status" value="1"/>
</dbReference>
<accession>A0ABS2L2R2</accession>
<dbReference type="EMBL" id="JAFBBU010000001">
    <property type="protein sequence ID" value="MBM7471387.1"/>
    <property type="molecule type" value="Genomic_DNA"/>
</dbReference>
<sequence length="165" mass="17833">MMFTLHRAGPADVADIMLLETSTFGSDAWSPAMMLADVAQPHCYYLVATSERSSELRGYAGLLSPQGAPDADIQTIAVAPDARRHGLGRQLMLALLSEAELRGARRVFLEVRADNPAAQHLYDTLGFTSIGTRRGYYQPDNVDAIVMRLDLAHGAAQKAEAGSDD</sequence>
<proteinExistence type="predicted"/>
<dbReference type="Gene3D" id="3.40.630.30">
    <property type="match status" value="1"/>
</dbReference>
<dbReference type="Proteomes" id="UP000776164">
    <property type="component" value="Unassembled WGS sequence"/>
</dbReference>
<dbReference type="Pfam" id="PF00583">
    <property type="entry name" value="Acetyltransf_1"/>
    <property type="match status" value="1"/>
</dbReference>
<keyword evidence="2" id="KW-0012">Acyltransferase</keyword>
<organism evidence="4 5">
    <name type="scientific">Subtercola frigoramans</name>
    <dbReference type="NCBI Taxonomy" id="120298"/>
    <lineage>
        <taxon>Bacteria</taxon>
        <taxon>Bacillati</taxon>
        <taxon>Actinomycetota</taxon>
        <taxon>Actinomycetes</taxon>
        <taxon>Micrococcales</taxon>
        <taxon>Microbacteriaceae</taxon>
        <taxon>Subtercola</taxon>
    </lineage>
</organism>
<gene>
    <name evidence="4" type="ORF">JOE66_001021</name>
</gene>
<dbReference type="NCBIfam" id="TIGR01575">
    <property type="entry name" value="rimI"/>
    <property type="match status" value="1"/>
</dbReference>
<evidence type="ECO:0000313" key="5">
    <source>
        <dbReference type="Proteomes" id="UP000776164"/>
    </source>
</evidence>